<name>A0A2S7WQY3_9FLAO</name>
<evidence type="ECO:0000313" key="1">
    <source>
        <dbReference type="EMBL" id="PQJ79681.1"/>
    </source>
</evidence>
<evidence type="ECO:0000313" key="2">
    <source>
        <dbReference type="Proteomes" id="UP000238882"/>
    </source>
</evidence>
<sequence length="80" mass="9537">MIKEKEEKFSAVFESLQEKPNEINMFGGFLKMYPAEWKQLKITFSKFNRSKQFGRTIPLPKPEQSLKKEIRVWLKSRNNG</sequence>
<dbReference type="AlphaFoldDB" id="A0A2S7WQY3"/>
<keyword evidence="2" id="KW-1185">Reference proteome</keyword>
<dbReference type="EMBL" id="MSCN01000001">
    <property type="protein sequence ID" value="PQJ79681.1"/>
    <property type="molecule type" value="Genomic_DNA"/>
</dbReference>
<dbReference type="OrthoDB" id="1202437at2"/>
<organism evidence="1 2">
    <name type="scientific">Polaribacter porphyrae</name>
    <dbReference type="NCBI Taxonomy" id="1137780"/>
    <lineage>
        <taxon>Bacteria</taxon>
        <taxon>Pseudomonadati</taxon>
        <taxon>Bacteroidota</taxon>
        <taxon>Flavobacteriia</taxon>
        <taxon>Flavobacteriales</taxon>
        <taxon>Flavobacteriaceae</taxon>
    </lineage>
</organism>
<protein>
    <submittedName>
        <fullName evidence="1">Uncharacterized protein</fullName>
    </submittedName>
</protein>
<proteinExistence type="predicted"/>
<accession>A0A2S7WQY3</accession>
<dbReference type="RefSeq" id="WP_105016276.1">
    <property type="nucleotide sequence ID" value="NZ_MSCN01000001.1"/>
</dbReference>
<reference evidence="1 2" key="1">
    <citation type="submission" date="2016-12" db="EMBL/GenBank/DDBJ databases">
        <title>Trade-off between light-utilization and light-protection in marine flavobacteria.</title>
        <authorList>
            <person name="Kumagai Y."/>
            <person name="Yoshizawa S."/>
            <person name="Kogure K."/>
            <person name="Iwasaki W."/>
        </authorList>
    </citation>
    <scope>NUCLEOTIDE SEQUENCE [LARGE SCALE GENOMIC DNA]</scope>
    <source>
        <strain evidence="1 2">NBRC 108759</strain>
    </source>
</reference>
<gene>
    <name evidence="1" type="ORF">BTO18_11075</name>
</gene>
<comment type="caution">
    <text evidence="1">The sequence shown here is derived from an EMBL/GenBank/DDBJ whole genome shotgun (WGS) entry which is preliminary data.</text>
</comment>
<dbReference type="Proteomes" id="UP000238882">
    <property type="component" value="Unassembled WGS sequence"/>
</dbReference>